<feature type="domain" description="HTH lysR-type" evidence="5">
    <location>
        <begin position="1"/>
        <end position="23"/>
    </location>
</feature>
<dbReference type="PANTHER" id="PTHR30537:SF79">
    <property type="entry name" value="TRANSCRIPTIONAL REGULATOR-RELATED"/>
    <property type="match status" value="1"/>
</dbReference>
<dbReference type="InterPro" id="IPR036388">
    <property type="entry name" value="WH-like_DNA-bd_sf"/>
</dbReference>
<sequence>MKKLEADLGVSLFSRTAHGLELTDEGVTLASHVDAGLQRIGEGIELVTRRKTNVRVALVPMFASRLVSANMSRLQQSCPDIEVILLNHNNTFVDFDDPRAFADFGIQWGKGNWSNVDAIKLWDERLVAVCSPEYRDRVTIEVPRDVERCRLLHVDDKRMWAEWMAGCGTALRTDQPSMMLEDRHFQLSATINGLGISLFAKWLVQGELTSGALVNPFGQSYPTDFSYYLVTPKGPPLSPGARRVRDWFLTLSVEAI</sequence>
<dbReference type="Gene3D" id="1.10.10.10">
    <property type="entry name" value="Winged helix-like DNA-binding domain superfamily/Winged helix DNA-binding domain"/>
    <property type="match status" value="1"/>
</dbReference>
<dbReference type="AlphaFoldDB" id="A0A1W9HXR2"/>
<keyword evidence="4" id="KW-0804">Transcription</keyword>
<evidence type="ECO:0000259" key="5">
    <source>
        <dbReference type="PROSITE" id="PS50931"/>
    </source>
</evidence>
<dbReference type="GO" id="GO:0003700">
    <property type="term" value="F:DNA-binding transcription factor activity"/>
    <property type="evidence" value="ECO:0007669"/>
    <property type="project" value="InterPro"/>
</dbReference>
<dbReference type="SUPFAM" id="SSF46785">
    <property type="entry name" value="Winged helix' DNA-binding domain"/>
    <property type="match status" value="1"/>
</dbReference>
<dbReference type="CDD" id="cd08432">
    <property type="entry name" value="PBP2_GcdR_TrpI_HvrB_AmpR_like"/>
    <property type="match status" value="1"/>
</dbReference>
<dbReference type="PANTHER" id="PTHR30537">
    <property type="entry name" value="HTH-TYPE TRANSCRIPTIONAL REGULATOR"/>
    <property type="match status" value="1"/>
</dbReference>
<comment type="caution">
    <text evidence="6">The sequence shown here is derived from an EMBL/GenBank/DDBJ whole genome shotgun (WGS) entry which is preliminary data.</text>
</comment>
<accession>A0A1W9HXR2</accession>
<evidence type="ECO:0000313" key="7">
    <source>
        <dbReference type="Proteomes" id="UP000192872"/>
    </source>
</evidence>
<dbReference type="InterPro" id="IPR058163">
    <property type="entry name" value="LysR-type_TF_proteobact-type"/>
</dbReference>
<dbReference type="Proteomes" id="UP000192872">
    <property type="component" value="Unassembled WGS sequence"/>
</dbReference>
<evidence type="ECO:0000256" key="1">
    <source>
        <dbReference type="ARBA" id="ARBA00009437"/>
    </source>
</evidence>
<name>A0A1W9HXR2_9HYPH</name>
<dbReference type="SUPFAM" id="SSF53850">
    <property type="entry name" value="Periplasmic binding protein-like II"/>
    <property type="match status" value="1"/>
</dbReference>
<dbReference type="STRING" id="1827387.A4S15_09525"/>
<protein>
    <submittedName>
        <fullName evidence="6">Transcriptional regulator</fullName>
    </submittedName>
</protein>
<dbReference type="Gene3D" id="3.40.190.10">
    <property type="entry name" value="Periplasmic binding protein-like II"/>
    <property type="match status" value="2"/>
</dbReference>
<dbReference type="GO" id="GO:0006351">
    <property type="term" value="P:DNA-templated transcription"/>
    <property type="evidence" value="ECO:0007669"/>
    <property type="project" value="TreeGrafter"/>
</dbReference>
<dbReference type="InterPro" id="IPR000847">
    <property type="entry name" value="LysR_HTH_N"/>
</dbReference>
<dbReference type="Pfam" id="PF03466">
    <property type="entry name" value="LysR_substrate"/>
    <property type="match status" value="1"/>
</dbReference>
<dbReference type="EMBL" id="LWDL01000016">
    <property type="protein sequence ID" value="OQW52102.1"/>
    <property type="molecule type" value="Genomic_DNA"/>
</dbReference>
<dbReference type="PROSITE" id="PS50931">
    <property type="entry name" value="HTH_LYSR"/>
    <property type="match status" value="1"/>
</dbReference>
<dbReference type="GO" id="GO:0043565">
    <property type="term" value="F:sequence-specific DNA binding"/>
    <property type="evidence" value="ECO:0007669"/>
    <property type="project" value="TreeGrafter"/>
</dbReference>
<evidence type="ECO:0000256" key="4">
    <source>
        <dbReference type="ARBA" id="ARBA00023163"/>
    </source>
</evidence>
<evidence type="ECO:0000256" key="3">
    <source>
        <dbReference type="ARBA" id="ARBA00023125"/>
    </source>
</evidence>
<dbReference type="InterPro" id="IPR005119">
    <property type="entry name" value="LysR_subst-bd"/>
</dbReference>
<reference evidence="6 7" key="1">
    <citation type="journal article" date="2017" name="Water Res.">
        <title>Comammox in drinking water systems.</title>
        <authorList>
            <person name="Wang Y."/>
            <person name="Ma L."/>
            <person name="Mao Y."/>
            <person name="Jiang X."/>
            <person name="Xia Y."/>
            <person name="Yu K."/>
            <person name="Li B."/>
            <person name="Zhang T."/>
        </authorList>
    </citation>
    <scope>NUCLEOTIDE SEQUENCE [LARGE SCALE GENOMIC DNA]</scope>
    <source>
        <strain evidence="6">SG_bin8</strain>
    </source>
</reference>
<keyword evidence="2" id="KW-0805">Transcription regulation</keyword>
<dbReference type="InterPro" id="IPR036390">
    <property type="entry name" value="WH_DNA-bd_sf"/>
</dbReference>
<proteinExistence type="inferred from homology"/>
<evidence type="ECO:0000313" key="6">
    <source>
        <dbReference type="EMBL" id="OQW52102.1"/>
    </source>
</evidence>
<gene>
    <name evidence="6" type="ORF">A4S15_09525</name>
</gene>
<organism evidence="6 7">
    <name type="scientific">Candidatus Raskinella chloraquaticus</name>
    <dbReference type="NCBI Taxonomy" id="1951219"/>
    <lineage>
        <taxon>Bacteria</taxon>
        <taxon>Pseudomonadati</taxon>
        <taxon>Pseudomonadota</taxon>
        <taxon>Alphaproteobacteria</taxon>
        <taxon>Hyphomicrobiales</taxon>
        <taxon>Phreatobacteraceae</taxon>
        <taxon>Candidatus Raskinella</taxon>
    </lineage>
</organism>
<evidence type="ECO:0000256" key="2">
    <source>
        <dbReference type="ARBA" id="ARBA00023015"/>
    </source>
</evidence>
<keyword evidence="3" id="KW-0238">DNA-binding</keyword>
<comment type="similarity">
    <text evidence="1">Belongs to the LysR transcriptional regulatory family.</text>
</comment>